<keyword evidence="6" id="KW-1133">Transmembrane helix</keyword>
<evidence type="ECO:0000259" key="8">
    <source>
        <dbReference type="Pfam" id="PF04234"/>
    </source>
</evidence>
<dbReference type="EMBL" id="SOHA01000028">
    <property type="protein sequence ID" value="TFD29594.1"/>
    <property type="molecule type" value="Genomic_DNA"/>
</dbReference>
<dbReference type="OrthoDB" id="5242236at2"/>
<dbReference type="Pfam" id="PF04234">
    <property type="entry name" value="CopC"/>
    <property type="match status" value="1"/>
</dbReference>
<sequence>MTHALLRRPATGLLLTLTVIALAVLGPMAPAAYAHDQVQSTLPADGEHVDTAPSAITITFTDEILELGAIVMVVDDEERNWAEGEMGLDGAQATQAVEPGMPDGAYQVRWRVVSADGHPVSGAFAFAVGDAVLPEAGSGAATSEPSHDDDAGEEPAVSGDDAESGAGTGLPLAVVGLIGALGGLAVFALFTLWRAKRHRNP</sequence>
<dbReference type="InterPro" id="IPR007348">
    <property type="entry name" value="CopC_dom"/>
</dbReference>
<protein>
    <submittedName>
        <fullName evidence="9">Copper resistance protein CopC</fullName>
    </submittedName>
</protein>
<keyword evidence="2" id="KW-0479">Metal-binding</keyword>
<evidence type="ECO:0000256" key="7">
    <source>
        <dbReference type="SAM" id="SignalP"/>
    </source>
</evidence>
<dbReference type="InterPro" id="IPR032694">
    <property type="entry name" value="CopC/D"/>
</dbReference>
<dbReference type="GO" id="GO:0030313">
    <property type="term" value="C:cell envelope"/>
    <property type="evidence" value="ECO:0007669"/>
    <property type="project" value="UniProtKB-SubCell"/>
</dbReference>
<evidence type="ECO:0000313" key="10">
    <source>
        <dbReference type="Proteomes" id="UP000297472"/>
    </source>
</evidence>
<keyword evidence="3 7" id="KW-0732">Signal</keyword>
<name>A0A4Y8JTH7_9MICO</name>
<comment type="subcellular location">
    <subcellularLocation>
        <location evidence="1">Cell envelope</location>
    </subcellularLocation>
</comment>
<keyword evidence="4" id="KW-0186">Copper</keyword>
<organism evidence="9 10">
    <name type="scientific">Cryobacterium cryoconiti</name>
    <dbReference type="NCBI Taxonomy" id="1259239"/>
    <lineage>
        <taxon>Bacteria</taxon>
        <taxon>Bacillati</taxon>
        <taxon>Actinomycetota</taxon>
        <taxon>Actinomycetes</taxon>
        <taxon>Micrococcales</taxon>
        <taxon>Microbacteriaceae</taxon>
        <taxon>Cryobacterium</taxon>
    </lineage>
</organism>
<dbReference type="PANTHER" id="PTHR34820">
    <property type="entry name" value="INNER MEMBRANE PROTEIN YEBZ"/>
    <property type="match status" value="1"/>
</dbReference>
<feature type="transmembrane region" description="Helical" evidence="6">
    <location>
        <begin position="170"/>
        <end position="193"/>
    </location>
</feature>
<dbReference type="GO" id="GO:0046688">
    <property type="term" value="P:response to copper ion"/>
    <property type="evidence" value="ECO:0007669"/>
    <property type="project" value="InterPro"/>
</dbReference>
<dbReference type="GO" id="GO:0042597">
    <property type="term" value="C:periplasmic space"/>
    <property type="evidence" value="ECO:0007669"/>
    <property type="project" value="InterPro"/>
</dbReference>
<dbReference type="PANTHER" id="PTHR34820:SF4">
    <property type="entry name" value="INNER MEMBRANE PROTEIN YEBZ"/>
    <property type="match status" value="1"/>
</dbReference>
<evidence type="ECO:0000256" key="2">
    <source>
        <dbReference type="ARBA" id="ARBA00022723"/>
    </source>
</evidence>
<evidence type="ECO:0000256" key="4">
    <source>
        <dbReference type="ARBA" id="ARBA00023008"/>
    </source>
</evidence>
<dbReference type="InterPro" id="IPR014755">
    <property type="entry name" value="Cu-Rt/internalin_Ig-like"/>
</dbReference>
<evidence type="ECO:0000256" key="5">
    <source>
        <dbReference type="SAM" id="MobiDB-lite"/>
    </source>
</evidence>
<dbReference type="GO" id="GO:0006825">
    <property type="term" value="P:copper ion transport"/>
    <property type="evidence" value="ECO:0007669"/>
    <property type="project" value="InterPro"/>
</dbReference>
<comment type="caution">
    <text evidence="9">The sequence shown here is derived from an EMBL/GenBank/DDBJ whole genome shotgun (WGS) entry which is preliminary data.</text>
</comment>
<feature type="region of interest" description="Disordered" evidence="5">
    <location>
        <begin position="136"/>
        <end position="164"/>
    </location>
</feature>
<keyword evidence="10" id="KW-1185">Reference proteome</keyword>
<dbReference type="SUPFAM" id="SSF81296">
    <property type="entry name" value="E set domains"/>
    <property type="match status" value="1"/>
</dbReference>
<dbReference type="RefSeq" id="WP_134424634.1">
    <property type="nucleotide sequence ID" value="NZ_SOHA01000028.1"/>
</dbReference>
<dbReference type="GO" id="GO:0005507">
    <property type="term" value="F:copper ion binding"/>
    <property type="evidence" value="ECO:0007669"/>
    <property type="project" value="InterPro"/>
</dbReference>
<feature type="chain" id="PRO_5038416100" evidence="7">
    <location>
        <begin position="35"/>
        <end position="201"/>
    </location>
</feature>
<evidence type="ECO:0000256" key="3">
    <source>
        <dbReference type="ARBA" id="ARBA00022729"/>
    </source>
</evidence>
<evidence type="ECO:0000256" key="6">
    <source>
        <dbReference type="SAM" id="Phobius"/>
    </source>
</evidence>
<evidence type="ECO:0000313" key="9">
    <source>
        <dbReference type="EMBL" id="TFD29594.1"/>
    </source>
</evidence>
<dbReference type="AlphaFoldDB" id="A0A4Y8JTH7"/>
<feature type="domain" description="CopC" evidence="8">
    <location>
        <begin position="35"/>
        <end position="128"/>
    </location>
</feature>
<dbReference type="InterPro" id="IPR014756">
    <property type="entry name" value="Ig_E-set"/>
</dbReference>
<feature type="signal peptide" evidence="7">
    <location>
        <begin position="1"/>
        <end position="34"/>
    </location>
</feature>
<keyword evidence="6" id="KW-0472">Membrane</keyword>
<dbReference type="GO" id="GO:0005886">
    <property type="term" value="C:plasma membrane"/>
    <property type="evidence" value="ECO:0007669"/>
    <property type="project" value="TreeGrafter"/>
</dbReference>
<proteinExistence type="predicted"/>
<evidence type="ECO:0000256" key="1">
    <source>
        <dbReference type="ARBA" id="ARBA00004196"/>
    </source>
</evidence>
<reference evidence="9 10" key="1">
    <citation type="submission" date="2019-03" db="EMBL/GenBank/DDBJ databases">
        <title>Genomics of glacier-inhabiting Cryobacterium strains.</title>
        <authorList>
            <person name="Liu Q."/>
            <person name="Xin Y.-H."/>
        </authorList>
    </citation>
    <scope>NUCLEOTIDE SEQUENCE [LARGE SCALE GENOMIC DNA]</scope>
    <source>
        <strain evidence="9 10">TMT1-51</strain>
    </source>
</reference>
<keyword evidence="6" id="KW-0812">Transmembrane</keyword>
<dbReference type="Gene3D" id="2.60.40.1220">
    <property type="match status" value="1"/>
</dbReference>
<accession>A0A4Y8JTH7</accession>
<dbReference type="Proteomes" id="UP000297472">
    <property type="component" value="Unassembled WGS sequence"/>
</dbReference>
<gene>
    <name evidence="9" type="ORF">E3T49_09205</name>
</gene>